<dbReference type="AlphaFoldDB" id="A0A0F2TD68"/>
<dbReference type="SUPFAM" id="SSF48452">
    <property type="entry name" value="TPR-like"/>
    <property type="match status" value="2"/>
</dbReference>
<dbReference type="Gene3D" id="1.25.40.10">
    <property type="entry name" value="Tetratricopeptide repeat domain"/>
    <property type="match status" value="2"/>
</dbReference>
<gene>
    <name evidence="1" type="ORF">VM95_25570</name>
</gene>
<dbReference type="PATRIC" id="fig|359131.3.peg.6298"/>
<dbReference type="EMBL" id="JZKH01000061">
    <property type="protein sequence ID" value="KJS59692.1"/>
    <property type="molecule type" value="Genomic_DNA"/>
</dbReference>
<reference evidence="1 2" key="1">
    <citation type="submission" date="2015-02" db="EMBL/GenBank/DDBJ databases">
        <authorList>
            <person name="Ju K.-S."/>
            <person name="Doroghazi J.R."/>
            <person name="Metcalf W."/>
        </authorList>
    </citation>
    <scope>NUCLEOTIDE SEQUENCE [LARGE SCALE GENOMIC DNA]</scope>
    <source>
        <strain evidence="1 2">ATCC 31215</strain>
    </source>
</reference>
<evidence type="ECO:0000313" key="1">
    <source>
        <dbReference type="EMBL" id="KJS59692.1"/>
    </source>
</evidence>
<name>A0A0F2TD68_STRR3</name>
<sequence>MTHGSVSNTIGGSAQLHTAVQARDIHTIHFHPERRAWPTPRQLLAVPAVFTDRSDALAFLDAALADPPPTTAPVAVISGPDGIGKRTVAARWGHRAAERFPDGQLVARLRAGRPATVGEVTRALLRALGLGNGEVLPWHTEELLALWRSVTATRRLLVVLEDTEAAEQVLPLVPASPQCAVVVTCSAPLPALAAHGARHHRLEALSPEHSLLLLGRIVGEQRVHAEPQAAAAMVLACGGNPLAVGLAAGEAVLDPARPLSDHPVLTAPTTTEAVTMTTALVYDSLPEPESRLLRLLALLPAPDFDVLTAAAATATPVVQTGQLLQDLTARHLLEHTGRCTGRGEVYRFRPALHDSFRTTAVGADSNKIRVLVVQRYLDVLTATAHATVQQLTPHHRVLPRQHRHLPSEPIRFDGEHSALAWLEAIAPAIQPALDAARELGEHQALVTLVHDLWPLFHRLRRLDLSVAAHKQGLWSAKLWGDHMAIREMTTTLALALKGTGSLADAQQRYQEALDLAAADEDLSGIAQCTMGIGSCLWAGGHYADAKPHLSEAARLYDDLEDLRGAALADILLGSAAARQGQPDDGVAPLSEARASLALLNPPDPLNAARALAFLGEAHSLAGRHDLAVTALTQARETFEGIGHAHWCAHATEFLGQDAERAGAKEAALAWYSASLDQYTALASLRDMDRLDARITQANLP</sequence>
<dbReference type="InterPro" id="IPR019734">
    <property type="entry name" value="TPR_rpt"/>
</dbReference>
<dbReference type="PRINTS" id="PR00364">
    <property type="entry name" value="DISEASERSIST"/>
</dbReference>
<dbReference type="Proteomes" id="UP000033699">
    <property type="component" value="Unassembled WGS sequence"/>
</dbReference>
<evidence type="ECO:0000313" key="2">
    <source>
        <dbReference type="Proteomes" id="UP000033699"/>
    </source>
</evidence>
<dbReference type="Gene3D" id="3.40.50.300">
    <property type="entry name" value="P-loop containing nucleotide triphosphate hydrolases"/>
    <property type="match status" value="1"/>
</dbReference>
<protein>
    <submittedName>
        <fullName evidence="1">Uncharacterized protein</fullName>
    </submittedName>
</protein>
<accession>A0A0F2TD68</accession>
<dbReference type="InterPro" id="IPR027417">
    <property type="entry name" value="P-loop_NTPase"/>
</dbReference>
<dbReference type="SUPFAM" id="SSF52540">
    <property type="entry name" value="P-loop containing nucleoside triphosphate hydrolases"/>
    <property type="match status" value="1"/>
</dbReference>
<dbReference type="PANTHER" id="PTHR47691:SF3">
    <property type="entry name" value="HTH-TYPE TRANSCRIPTIONAL REGULATOR RV0890C-RELATED"/>
    <property type="match status" value="1"/>
</dbReference>
<dbReference type="PANTHER" id="PTHR47691">
    <property type="entry name" value="REGULATOR-RELATED"/>
    <property type="match status" value="1"/>
</dbReference>
<proteinExistence type="predicted"/>
<comment type="caution">
    <text evidence="1">The sequence shown here is derived from an EMBL/GenBank/DDBJ whole genome shotgun (WGS) entry which is preliminary data.</text>
</comment>
<dbReference type="InterPro" id="IPR011990">
    <property type="entry name" value="TPR-like_helical_dom_sf"/>
</dbReference>
<keyword evidence="2" id="KW-1185">Reference proteome</keyword>
<organism evidence="1 2">
    <name type="scientific">Streptomyces rubellomurinus (strain ATCC 31215)</name>
    <dbReference type="NCBI Taxonomy" id="359131"/>
    <lineage>
        <taxon>Bacteria</taxon>
        <taxon>Bacillati</taxon>
        <taxon>Actinomycetota</taxon>
        <taxon>Actinomycetes</taxon>
        <taxon>Kitasatosporales</taxon>
        <taxon>Streptomycetaceae</taxon>
        <taxon>Streptomyces</taxon>
    </lineage>
</organism>
<dbReference type="SMART" id="SM00028">
    <property type="entry name" value="TPR"/>
    <property type="match status" value="3"/>
</dbReference>
<dbReference type="GO" id="GO:0043531">
    <property type="term" value="F:ADP binding"/>
    <property type="evidence" value="ECO:0007669"/>
    <property type="project" value="InterPro"/>
</dbReference>